<dbReference type="RefSeq" id="WP_010411849.1">
    <property type="nucleotide sequence ID" value="NZ_MCRM02000008.1"/>
</dbReference>
<accession>A0ABX4YIV6</accession>
<dbReference type="SUPFAM" id="SSF48452">
    <property type="entry name" value="TPR-like"/>
    <property type="match status" value="1"/>
</dbReference>
<dbReference type="InterPro" id="IPR011990">
    <property type="entry name" value="TPR-like_helical_dom_sf"/>
</dbReference>
<gene>
    <name evidence="1" type="ORF">BES34_009895</name>
</gene>
<dbReference type="Proteomes" id="UP000094669">
    <property type="component" value="Unassembled WGS sequence"/>
</dbReference>
<dbReference type="Gene3D" id="1.25.40.10">
    <property type="entry name" value="Tetratricopeptide repeat domain"/>
    <property type="match status" value="1"/>
</dbReference>
<organism evidence="1 2">
    <name type="scientific">Leptospira inadai serovar Lyme</name>
    <dbReference type="NCBI Taxonomy" id="293084"/>
    <lineage>
        <taxon>Bacteria</taxon>
        <taxon>Pseudomonadati</taxon>
        <taxon>Spirochaetota</taxon>
        <taxon>Spirochaetia</taxon>
        <taxon>Leptospirales</taxon>
        <taxon>Leptospiraceae</taxon>
        <taxon>Leptospira</taxon>
    </lineage>
</organism>
<evidence type="ECO:0008006" key="3">
    <source>
        <dbReference type="Google" id="ProtNLM"/>
    </source>
</evidence>
<proteinExistence type="predicted"/>
<name>A0ABX4YIV6_9LEPT</name>
<sequence length="312" mass="35938">MDSDRKYEEAIRHLSEGEFDHARKAFDLLLESDPENPDFAAGFYVSSYWDHRIDRIHHSREGRDRAGLLLEFLKEFELIYAKKALPKSLAYLSAKDSVLKESTDQLRIALRKEGIQSLPASTISELAYRLLLAGETELASEVLRDSSGLERFSPELLFFRAECTYLSGNESLGLLLYREAFLKDPSAVRLDCVKAEPIRRAIETLNDDFSDKNDLKEAIPVFCLETGIFREIRKLGEKEIEQYRSELNRLKDSLALRKGSYELKIKCRMIQLCCALLDSRASVYYAETAQEAKRILDSLDPNFYQKRLGRTR</sequence>
<reference evidence="1" key="1">
    <citation type="submission" date="2018-01" db="EMBL/GenBank/DDBJ databases">
        <title>Genomic characterization of Leptospira inadai serogroup Lyme isolated from captured rat in Brazil and comparative analysis with human reference strain.</title>
        <authorList>
            <person name="Moreno L.Z."/>
            <person name="Loureiro A.P."/>
            <person name="Miraglia F."/>
            <person name="Kremer F.S."/>
            <person name="Eslabao M.R."/>
            <person name="Dellagostin O.A."/>
            <person name="Lilenbaum W."/>
            <person name="Moreno A.M."/>
        </authorList>
    </citation>
    <scope>NUCLEOTIDE SEQUENCE [LARGE SCALE GENOMIC DNA]</scope>
    <source>
        <strain evidence="1">M34/99</strain>
    </source>
</reference>
<comment type="caution">
    <text evidence="1">The sequence shown here is derived from an EMBL/GenBank/DDBJ whole genome shotgun (WGS) entry which is preliminary data.</text>
</comment>
<evidence type="ECO:0000313" key="1">
    <source>
        <dbReference type="EMBL" id="PNV75186.1"/>
    </source>
</evidence>
<protein>
    <recommendedName>
        <fullName evidence="3">Tetratricopeptide repeat protein</fullName>
    </recommendedName>
</protein>
<evidence type="ECO:0000313" key="2">
    <source>
        <dbReference type="Proteomes" id="UP000094669"/>
    </source>
</evidence>
<dbReference type="EMBL" id="MCRM02000008">
    <property type="protein sequence ID" value="PNV75186.1"/>
    <property type="molecule type" value="Genomic_DNA"/>
</dbReference>
<keyword evidence="2" id="KW-1185">Reference proteome</keyword>